<keyword evidence="2" id="KW-1048">Host nucleus</keyword>
<dbReference type="GO" id="GO:0042025">
    <property type="term" value="C:host cell nucleus"/>
    <property type="evidence" value="ECO:0007669"/>
    <property type="project" value="UniProtKB-SubCell"/>
</dbReference>
<dbReference type="Pfam" id="PF05077">
    <property type="entry name" value="DUF678"/>
    <property type="match status" value="1"/>
</dbReference>
<evidence type="ECO:0000256" key="4">
    <source>
        <dbReference type="ARBA" id="ARBA00034762"/>
    </source>
</evidence>
<evidence type="ECO:0000256" key="7">
    <source>
        <dbReference type="SAM" id="MobiDB-lite"/>
    </source>
</evidence>
<comment type="subunit">
    <text evidence="5">Interacts with capping enzyme RAP94/OPG109, the two large RNA polymerase subunits RPO147/OPG105 and RPO132/OPG151, the two early transcription factor subunits OPG185 and OPG133, one of the capping enzyme subunits OPG113, the nucleoside triphosphate phosphohydrolase OPG123, two core proteins OPG129 and OPG138, and a virion protein OPG064.</text>
</comment>
<evidence type="ECO:0000256" key="1">
    <source>
        <dbReference type="ARBA" id="ARBA00004147"/>
    </source>
</evidence>
<comment type="subcellular location">
    <subcellularLocation>
        <location evidence="1">Host nucleus</location>
    </subcellularLocation>
</comment>
<evidence type="ECO:0000256" key="2">
    <source>
        <dbReference type="ARBA" id="ARBA00022562"/>
    </source>
</evidence>
<evidence type="ECO:0000256" key="5">
    <source>
        <dbReference type="ARBA" id="ARBA00034782"/>
    </source>
</evidence>
<dbReference type="Proteomes" id="UP000164837">
    <property type="component" value="Genome"/>
</dbReference>
<organism evidence="8 9">
    <name type="scientific">Ectromelia virus Naval</name>
    <dbReference type="NCBI Taxonomy" id="1651168"/>
    <lineage>
        <taxon>Viruses</taxon>
        <taxon>Varidnaviria</taxon>
        <taxon>Bamfordvirae</taxon>
        <taxon>Nucleocytoviricota</taxon>
        <taxon>Pokkesviricetes</taxon>
        <taxon>Chitovirales</taxon>
        <taxon>Poxviridae</taxon>
        <taxon>Chordopoxvirinae</taxon>
        <taxon>Orthopoxvirus</taxon>
        <taxon>Orthopoxvirus ectromelia</taxon>
        <taxon>Ectromelia virus</taxon>
    </lineage>
</organism>
<name>A0A075ILI4_9POXV</name>
<reference evidence="8 9" key="1">
    <citation type="journal article" date="2014" name="Virology">
        <title>The genome sequence of ectromelia virus Naval and Cornell isolates from outbreaks in North America.</title>
        <authorList>
            <person name="Mavian C."/>
            <person name="Lopez-Bueno A."/>
            <person name="Bryant N.A."/>
            <person name="Seeger K."/>
            <person name="Quail M.A."/>
            <person name="Harris D."/>
            <person name="Barrell B."/>
            <person name="Alcami A."/>
        </authorList>
    </citation>
    <scope>NUCLEOTIDE SEQUENCE [LARGE SCALE GENOMIC DNA]</scope>
    <source>
        <strain evidence="8">NAVAL</strain>
    </source>
</reference>
<evidence type="ECO:0000313" key="8">
    <source>
        <dbReference type="EMBL" id="AIF30207.1"/>
    </source>
</evidence>
<comment type="similarity">
    <text evidence="4">Belongs to the orthopoxvirus OPG146 family.</text>
</comment>
<proteinExistence type="inferred from homology"/>
<feature type="region of interest" description="Disordered" evidence="7">
    <location>
        <begin position="1"/>
        <end position="21"/>
    </location>
</feature>
<evidence type="ECO:0000256" key="3">
    <source>
        <dbReference type="ARBA" id="ARBA00034659"/>
    </source>
</evidence>
<evidence type="ECO:0000256" key="6">
    <source>
        <dbReference type="ARBA" id="ARBA00034885"/>
    </source>
</evidence>
<comment type="function">
    <text evidence="3">Plays a role in the maturation of immature virions to infectious particles. May also participate in viral transcription.</text>
</comment>
<accession>A0A075ILI4</accession>
<sequence>MDSTNARSGMKSRKKKPKTTVIDDDDDCMTCSVCQSKLVKISDITKVSLDYINTMRGNTLACAACGSSLKLLNDFAS</sequence>
<evidence type="ECO:0000313" key="9">
    <source>
        <dbReference type="Proteomes" id="UP000164837"/>
    </source>
</evidence>
<protein>
    <recommendedName>
        <fullName evidence="6">Protein OPG146</fullName>
    </recommendedName>
</protein>
<dbReference type="EMBL" id="KJ563295">
    <property type="protein sequence ID" value="AIF30207.1"/>
    <property type="molecule type" value="Genomic_DNA"/>
</dbReference>
<dbReference type="InterPro" id="IPR007769">
    <property type="entry name" value="Poxvirus_A19"/>
</dbReference>